<keyword evidence="2" id="KW-0472">Membrane</keyword>
<evidence type="ECO:0000313" key="4">
    <source>
        <dbReference type="Proteomes" id="UP000269542"/>
    </source>
</evidence>
<dbReference type="Proteomes" id="UP000269542">
    <property type="component" value="Chromosome"/>
</dbReference>
<name>A0A3S4Z625_9ACTO</name>
<proteinExistence type="predicted"/>
<dbReference type="OrthoDB" id="3267463at2"/>
<organism evidence="3 4">
    <name type="scientific">Trueperella bialowiezensis</name>
    <dbReference type="NCBI Taxonomy" id="312285"/>
    <lineage>
        <taxon>Bacteria</taxon>
        <taxon>Bacillati</taxon>
        <taxon>Actinomycetota</taxon>
        <taxon>Actinomycetes</taxon>
        <taxon>Actinomycetales</taxon>
        <taxon>Actinomycetaceae</taxon>
        <taxon>Trueperella</taxon>
    </lineage>
</organism>
<dbReference type="EMBL" id="LR134476">
    <property type="protein sequence ID" value="VEI13774.1"/>
    <property type="molecule type" value="Genomic_DNA"/>
</dbReference>
<protein>
    <submittedName>
        <fullName evidence="3">Uncharacterized protein</fullName>
    </submittedName>
</protein>
<keyword evidence="2" id="KW-1133">Transmembrane helix</keyword>
<accession>A0A3S4Z625</accession>
<keyword evidence="2" id="KW-0812">Transmembrane</keyword>
<feature type="region of interest" description="Disordered" evidence="1">
    <location>
        <begin position="260"/>
        <end position="368"/>
    </location>
</feature>
<feature type="compositionally biased region" description="Basic and acidic residues" evidence="1">
    <location>
        <begin position="260"/>
        <end position="271"/>
    </location>
</feature>
<feature type="compositionally biased region" description="Acidic residues" evidence="1">
    <location>
        <begin position="278"/>
        <end position="346"/>
    </location>
</feature>
<dbReference type="KEGG" id="tbw:NCTC13354_01496"/>
<feature type="transmembrane region" description="Helical" evidence="2">
    <location>
        <begin position="183"/>
        <end position="203"/>
    </location>
</feature>
<evidence type="ECO:0000313" key="3">
    <source>
        <dbReference type="EMBL" id="VEI13774.1"/>
    </source>
</evidence>
<evidence type="ECO:0000256" key="1">
    <source>
        <dbReference type="SAM" id="MobiDB-lite"/>
    </source>
</evidence>
<dbReference type="AlphaFoldDB" id="A0A3S4Z625"/>
<dbReference type="RefSeq" id="WP_126416844.1">
    <property type="nucleotide sequence ID" value="NZ_LR134476.1"/>
</dbReference>
<keyword evidence="4" id="KW-1185">Reference proteome</keyword>
<gene>
    <name evidence="3" type="ORF">NCTC13354_01496</name>
</gene>
<reference evidence="3 4" key="1">
    <citation type="submission" date="2018-12" db="EMBL/GenBank/DDBJ databases">
        <authorList>
            <consortium name="Pathogen Informatics"/>
        </authorList>
    </citation>
    <scope>NUCLEOTIDE SEQUENCE [LARGE SCALE GENOMIC DNA]</scope>
    <source>
        <strain evidence="3 4">NCTC13354</strain>
    </source>
</reference>
<evidence type="ECO:0000256" key="2">
    <source>
        <dbReference type="SAM" id="Phobius"/>
    </source>
</evidence>
<sequence>MKRKGGFIFVFLGIALATFGFLRSSMTAKPDTVEVTVPSSEAQMAYTAPGVLSLVNDVVDVTLSVPEGTVHWGVGATADVEAFVGDASAIQVTGLADWETPAYELRSGTQEGADAVAKAVEESRWNIHESDMWEESGSGEGSVTIALEPDQRVRQSLIVSTSAGTVPEMTFTWQRQLTAINPVPWIIIGALTSLIGVLMVMSANQEAGINRKRAAKYSERLQRQESATAVLTKVDVAREEAAAQTAGALGAAVLPGANEDIRNRPLDEGDRLVIPPAQDDDGERASEPEELTNSDEPAETEDQPADPEEQPAELDDSPAGESAESADEQGDEPTDGEEESEAESKDDDWRSLWNFNWGSPWKKGEDDA</sequence>